<organism evidence="2 3">
    <name type="scientific">Meloidogyne hapla</name>
    <name type="common">Root-knot nematode worm</name>
    <dbReference type="NCBI Taxonomy" id="6305"/>
    <lineage>
        <taxon>Eukaryota</taxon>
        <taxon>Metazoa</taxon>
        <taxon>Ecdysozoa</taxon>
        <taxon>Nematoda</taxon>
        <taxon>Chromadorea</taxon>
        <taxon>Rhabditida</taxon>
        <taxon>Tylenchina</taxon>
        <taxon>Tylenchomorpha</taxon>
        <taxon>Tylenchoidea</taxon>
        <taxon>Meloidogynidae</taxon>
        <taxon>Meloidogyninae</taxon>
        <taxon>Meloidogyne</taxon>
    </lineage>
</organism>
<name>A0A1I8B1R1_MELHA</name>
<protein>
    <submittedName>
        <fullName evidence="3">Acyl-CoA_dh_N domain-containing protein</fullName>
    </submittedName>
</protein>
<dbReference type="Gene3D" id="1.10.540.10">
    <property type="entry name" value="Acyl-CoA dehydrogenase/oxidase, N-terminal domain"/>
    <property type="match status" value="1"/>
</dbReference>
<dbReference type="AlphaFoldDB" id="A0A1I8B1R1"/>
<dbReference type="PANTHER" id="PTHR43884:SF12">
    <property type="entry name" value="ISOVALERYL-COA DEHYDROGENASE, MITOCHONDRIAL-RELATED"/>
    <property type="match status" value="1"/>
</dbReference>
<dbReference type="InterPro" id="IPR013786">
    <property type="entry name" value="AcylCoA_DH/ox_N"/>
</dbReference>
<keyword evidence="2" id="KW-1185">Reference proteome</keyword>
<accession>A0A1I8B1R1</accession>
<proteinExistence type="predicted"/>
<dbReference type="Pfam" id="PF02771">
    <property type="entry name" value="Acyl-CoA_dh_N"/>
    <property type="match status" value="1"/>
</dbReference>
<dbReference type="PANTHER" id="PTHR43884">
    <property type="entry name" value="ACYL-COA DEHYDROGENASE"/>
    <property type="match status" value="1"/>
</dbReference>
<dbReference type="InterPro" id="IPR009100">
    <property type="entry name" value="AcylCoA_DH/oxidase_NM_dom_sf"/>
</dbReference>
<sequence>MVQAHTRLNLIVELSTKAKQLQHAVSKFTLEEIIPKAAYYHRTKKFPLEIIKNAHVNGFMNVDIPTEYGGLDLDLLSNVLVSEAIGYGCTGIGTAILGNDLAATPIIIGGSEEIKKKYLVF</sequence>
<evidence type="ECO:0000259" key="1">
    <source>
        <dbReference type="Pfam" id="PF02771"/>
    </source>
</evidence>
<dbReference type="OMA" id="GMVNGHI"/>
<dbReference type="GO" id="GO:0003995">
    <property type="term" value="F:acyl-CoA dehydrogenase activity"/>
    <property type="evidence" value="ECO:0007669"/>
    <property type="project" value="UniProtKB-ARBA"/>
</dbReference>
<dbReference type="InterPro" id="IPR037069">
    <property type="entry name" value="AcylCoA_DH/ox_N_sf"/>
</dbReference>
<dbReference type="GO" id="GO:0050660">
    <property type="term" value="F:flavin adenine dinucleotide binding"/>
    <property type="evidence" value="ECO:0007669"/>
    <property type="project" value="InterPro"/>
</dbReference>
<evidence type="ECO:0000313" key="3">
    <source>
        <dbReference type="WBParaSite" id="MhA1_Contig1234.frz3.gene3"/>
    </source>
</evidence>
<evidence type="ECO:0000313" key="2">
    <source>
        <dbReference type="Proteomes" id="UP000095281"/>
    </source>
</evidence>
<reference evidence="3" key="1">
    <citation type="submission" date="2016-11" db="UniProtKB">
        <authorList>
            <consortium name="WormBaseParasite"/>
        </authorList>
    </citation>
    <scope>IDENTIFICATION</scope>
</reference>
<dbReference type="WBParaSite" id="MhA1_Contig1234.frz3.gene3">
    <property type="protein sequence ID" value="MhA1_Contig1234.frz3.gene3"/>
    <property type="gene ID" value="MhA1_Contig1234.frz3.gene3"/>
</dbReference>
<dbReference type="SUPFAM" id="SSF56645">
    <property type="entry name" value="Acyl-CoA dehydrogenase NM domain-like"/>
    <property type="match status" value="1"/>
</dbReference>
<dbReference type="Proteomes" id="UP000095281">
    <property type="component" value="Unplaced"/>
</dbReference>
<feature type="domain" description="Acyl-CoA dehydrogenase/oxidase N-terminal" evidence="1">
    <location>
        <begin position="17"/>
        <end position="119"/>
    </location>
</feature>